<keyword evidence="3" id="KW-0808">Transferase</keyword>
<dbReference type="PANTHER" id="PTHR45768:SF61">
    <property type="entry name" value="RING-H2 FINGER PROTEIN ATL18"/>
    <property type="match status" value="1"/>
</dbReference>
<dbReference type="OrthoDB" id="8062037at2759"/>
<feature type="region of interest" description="Disordered" evidence="13">
    <location>
        <begin position="236"/>
        <end position="258"/>
    </location>
</feature>
<keyword evidence="10" id="KW-0472">Membrane</keyword>
<keyword evidence="5" id="KW-0479">Metal-binding</keyword>
<evidence type="ECO:0000256" key="7">
    <source>
        <dbReference type="ARBA" id="ARBA00022786"/>
    </source>
</evidence>
<evidence type="ECO:0000313" key="15">
    <source>
        <dbReference type="EMBL" id="GFS35488.1"/>
    </source>
</evidence>
<comment type="pathway">
    <text evidence="2">Protein modification; protein ubiquitination.</text>
</comment>
<dbReference type="Pfam" id="PF17123">
    <property type="entry name" value="zf-RING_11"/>
    <property type="match status" value="1"/>
</dbReference>
<comment type="caution">
    <text evidence="15">The sequence shown here is derived from an EMBL/GenBank/DDBJ whole genome shotgun (WGS) entry which is preliminary data.</text>
</comment>
<reference evidence="16" key="1">
    <citation type="submission" date="2019-07" db="EMBL/GenBank/DDBJ databases">
        <title>De Novo Assembly of kiwifruit Actinidia rufa.</title>
        <authorList>
            <person name="Sugita-Konishi S."/>
            <person name="Sato K."/>
            <person name="Mori E."/>
            <person name="Abe Y."/>
            <person name="Kisaki G."/>
            <person name="Hamano K."/>
            <person name="Suezawa K."/>
            <person name="Otani M."/>
            <person name="Fukuda T."/>
            <person name="Manabe T."/>
            <person name="Gomi K."/>
            <person name="Tabuchi M."/>
            <person name="Akimitsu K."/>
            <person name="Kataoka I."/>
        </authorList>
    </citation>
    <scope>NUCLEOTIDE SEQUENCE [LARGE SCALE GENOMIC DNA]</scope>
    <source>
        <strain evidence="16">cv. Fuchu</strain>
    </source>
</reference>
<dbReference type="AlphaFoldDB" id="A0A7J0DHM0"/>
<dbReference type="Gene3D" id="3.30.40.10">
    <property type="entry name" value="Zinc/RING finger domain, C3HC4 (zinc finger)"/>
    <property type="match status" value="1"/>
</dbReference>
<evidence type="ECO:0000256" key="10">
    <source>
        <dbReference type="ARBA" id="ARBA00023136"/>
    </source>
</evidence>
<dbReference type="InterPro" id="IPR013083">
    <property type="entry name" value="Znf_RING/FYVE/PHD"/>
</dbReference>
<keyword evidence="16" id="KW-1185">Reference proteome</keyword>
<evidence type="ECO:0000256" key="1">
    <source>
        <dbReference type="ARBA" id="ARBA00004167"/>
    </source>
</evidence>
<evidence type="ECO:0000256" key="13">
    <source>
        <dbReference type="SAM" id="MobiDB-lite"/>
    </source>
</evidence>
<feature type="domain" description="RING-type" evidence="14">
    <location>
        <begin position="187"/>
        <end position="232"/>
    </location>
</feature>
<keyword evidence="9" id="KW-1133">Transmembrane helix</keyword>
<keyword evidence="4" id="KW-0812">Transmembrane</keyword>
<dbReference type="PROSITE" id="PS50089">
    <property type="entry name" value="ZF_RING_2"/>
    <property type="match status" value="1"/>
</dbReference>
<keyword evidence="6 12" id="KW-0863">Zinc-finger</keyword>
<evidence type="ECO:0000256" key="12">
    <source>
        <dbReference type="PROSITE-ProRule" id="PRU00175"/>
    </source>
</evidence>
<proteinExistence type="inferred from homology"/>
<evidence type="ECO:0000313" key="16">
    <source>
        <dbReference type="Proteomes" id="UP000585474"/>
    </source>
</evidence>
<evidence type="ECO:0000256" key="3">
    <source>
        <dbReference type="ARBA" id="ARBA00022679"/>
    </source>
</evidence>
<name>A0A7J0DHM0_9ERIC</name>
<organism evidence="15 16">
    <name type="scientific">Actinidia rufa</name>
    <dbReference type="NCBI Taxonomy" id="165716"/>
    <lineage>
        <taxon>Eukaryota</taxon>
        <taxon>Viridiplantae</taxon>
        <taxon>Streptophyta</taxon>
        <taxon>Embryophyta</taxon>
        <taxon>Tracheophyta</taxon>
        <taxon>Spermatophyta</taxon>
        <taxon>Magnoliopsida</taxon>
        <taxon>eudicotyledons</taxon>
        <taxon>Gunneridae</taxon>
        <taxon>Pentapetalae</taxon>
        <taxon>asterids</taxon>
        <taxon>Ericales</taxon>
        <taxon>Actinidiaceae</taxon>
        <taxon>Actinidia</taxon>
    </lineage>
</organism>
<evidence type="ECO:0000259" key="14">
    <source>
        <dbReference type="PROSITE" id="PS50089"/>
    </source>
</evidence>
<dbReference type="Proteomes" id="UP000585474">
    <property type="component" value="Unassembled WGS sequence"/>
</dbReference>
<protein>
    <recommendedName>
        <fullName evidence="14">RING-type domain-containing protein</fullName>
    </recommendedName>
</protein>
<evidence type="ECO:0000256" key="6">
    <source>
        <dbReference type="ARBA" id="ARBA00022771"/>
    </source>
</evidence>
<dbReference type="PANTHER" id="PTHR45768">
    <property type="entry name" value="E3 UBIQUITIN-PROTEIN LIGASE RNF13-LIKE"/>
    <property type="match status" value="1"/>
</dbReference>
<evidence type="ECO:0000256" key="11">
    <source>
        <dbReference type="ARBA" id="ARBA00024209"/>
    </source>
</evidence>
<evidence type="ECO:0000256" key="5">
    <source>
        <dbReference type="ARBA" id="ARBA00022723"/>
    </source>
</evidence>
<evidence type="ECO:0000256" key="2">
    <source>
        <dbReference type="ARBA" id="ARBA00004906"/>
    </source>
</evidence>
<dbReference type="GO" id="GO:0008270">
    <property type="term" value="F:zinc ion binding"/>
    <property type="evidence" value="ECO:0007669"/>
    <property type="project" value="UniProtKB-KW"/>
</dbReference>
<dbReference type="SUPFAM" id="SSF57850">
    <property type="entry name" value="RING/U-box"/>
    <property type="match status" value="1"/>
</dbReference>
<evidence type="ECO:0000256" key="4">
    <source>
        <dbReference type="ARBA" id="ARBA00022692"/>
    </source>
</evidence>
<dbReference type="InterPro" id="IPR001841">
    <property type="entry name" value="Znf_RING"/>
</dbReference>
<dbReference type="GO" id="GO:0016020">
    <property type="term" value="C:membrane"/>
    <property type="evidence" value="ECO:0007669"/>
    <property type="project" value="UniProtKB-SubCell"/>
</dbReference>
<evidence type="ECO:0000256" key="8">
    <source>
        <dbReference type="ARBA" id="ARBA00022833"/>
    </source>
</evidence>
<keyword evidence="7" id="KW-0833">Ubl conjugation pathway</keyword>
<evidence type="ECO:0000256" key="9">
    <source>
        <dbReference type="ARBA" id="ARBA00022989"/>
    </source>
</evidence>
<accession>A0A7J0DHM0</accession>
<dbReference type="EMBL" id="BJWL01000230">
    <property type="protein sequence ID" value="GFS35488.1"/>
    <property type="molecule type" value="Genomic_DNA"/>
</dbReference>
<gene>
    <name evidence="15" type="ORF">Acr_00g0040090</name>
</gene>
<sequence length="273" mass="30319">MKERGNGLSNELPVIGYLQAMKTGRLSKGHGWTTNPQRLWEEKVEVGAVSHERSTTRTLSFSSPCFLNNRVKLNRFLPPFAEVPIEKSKIDTCGGCTTVGDVCRLAGPSCKIETMRKATEAIPGTALRLSIMILIRVCIVGRGFRGFGNGNTIPMGNFETKSMSRDVENLPCFDFEAREKGSSPVDCSVCSENFEVGDKCRLLPICNHSFHAHCEDSWLLNRPVRPICRNCTDLRDSQTTDSGRLSDAGGQPSHEEPTKFSWVSGRFECDFFT</sequence>
<dbReference type="GO" id="GO:0016740">
    <property type="term" value="F:transferase activity"/>
    <property type="evidence" value="ECO:0007669"/>
    <property type="project" value="UniProtKB-KW"/>
</dbReference>
<comment type="similarity">
    <text evidence="11">Belongs to the RING-type zinc finger family. ATL subfamily.</text>
</comment>
<keyword evidence="8" id="KW-0862">Zinc</keyword>
<comment type="subcellular location">
    <subcellularLocation>
        <location evidence="1">Membrane</location>
        <topology evidence="1">Single-pass membrane protein</topology>
    </subcellularLocation>
</comment>